<dbReference type="eggNOG" id="ENOG5030U8H">
    <property type="taxonomic scope" value="Bacteria"/>
</dbReference>
<dbReference type="Proteomes" id="UP000028411">
    <property type="component" value="Unassembled WGS sequence"/>
</dbReference>
<keyword evidence="1" id="KW-0812">Transmembrane</keyword>
<evidence type="ECO:0000313" key="3">
    <source>
        <dbReference type="Proteomes" id="UP000028411"/>
    </source>
</evidence>
<gene>
    <name evidence="2" type="ORF">BV95_00610</name>
</gene>
<evidence type="ECO:0000256" key="1">
    <source>
        <dbReference type="SAM" id="Phobius"/>
    </source>
</evidence>
<proteinExistence type="predicted"/>
<sequence>MIHLPNDWFLYLAAGAMGLFMLTMMFVTVSERRHP</sequence>
<protein>
    <submittedName>
        <fullName evidence="2">Uncharacterized protein</fullName>
    </submittedName>
</protein>
<keyword evidence="1" id="KW-0472">Membrane</keyword>
<name>A0A081RIN8_SPHCR</name>
<evidence type="ECO:0000313" key="2">
    <source>
        <dbReference type="EMBL" id="KEQ55061.1"/>
    </source>
</evidence>
<dbReference type="AlphaFoldDB" id="A0A081RIN8"/>
<comment type="caution">
    <text evidence="2">The sequence shown here is derived from an EMBL/GenBank/DDBJ whole genome shotgun (WGS) entry which is preliminary data.</text>
</comment>
<organism evidence="2 3">
    <name type="scientific">Sphingobium chlorophenolicum</name>
    <dbReference type="NCBI Taxonomy" id="46429"/>
    <lineage>
        <taxon>Bacteria</taxon>
        <taxon>Pseudomonadati</taxon>
        <taxon>Pseudomonadota</taxon>
        <taxon>Alphaproteobacteria</taxon>
        <taxon>Sphingomonadales</taxon>
        <taxon>Sphingomonadaceae</taxon>
        <taxon>Sphingobium</taxon>
    </lineage>
</organism>
<dbReference type="EMBL" id="JFHR01000003">
    <property type="protein sequence ID" value="KEQ55061.1"/>
    <property type="molecule type" value="Genomic_DNA"/>
</dbReference>
<dbReference type="PATRIC" id="fig|46429.4.peg.596"/>
<keyword evidence="1" id="KW-1133">Transmembrane helix</keyword>
<reference evidence="2 3" key="1">
    <citation type="submission" date="2014-02" db="EMBL/GenBank/DDBJ databases">
        <title>Whole genome sequence of Sphingobium chlorophenolicum NBRC 16172.</title>
        <authorList>
            <person name="Gan H.M."/>
            <person name="Gan H.Y."/>
            <person name="Chew T.H."/>
            <person name="Savka M.A."/>
        </authorList>
    </citation>
    <scope>NUCLEOTIDE SEQUENCE [LARGE SCALE GENOMIC DNA]</scope>
    <source>
        <strain evidence="2 3">NBRC 16172</strain>
    </source>
</reference>
<feature type="transmembrane region" description="Helical" evidence="1">
    <location>
        <begin position="12"/>
        <end position="29"/>
    </location>
</feature>
<accession>A0A081RIN8</accession>